<dbReference type="AlphaFoldDB" id="A0A1R3ITF1"/>
<evidence type="ECO:0000313" key="2">
    <source>
        <dbReference type="Proteomes" id="UP000187203"/>
    </source>
</evidence>
<comment type="caution">
    <text evidence="1">The sequence shown here is derived from an EMBL/GenBank/DDBJ whole genome shotgun (WGS) entry which is preliminary data.</text>
</comment>
<gene>
    <name evidence="1" type="ORF">COLO4_21414</name>
</gene>
<accession>A0A1R3ITF1</accession>
<keyword evidence="2" id="KW-1185">Reference proteome</keyword>
<organism evidence="1 2">
    <name type="scientific">Corchorus olitorius</name>
    <dbReference type="NCBI Taxonomy" id="93759"/>
    <lineage>
        <taxon>Eukaryota</taxon>
        <taxon>Viridiplantae</taxon>
        <taxon>Streptophyta</taxon>
        <taxon>Embryophyta</taxon>
        <taxon>Tracheophyta</taxon>
        <taxon>Spermatophyta</taxon>
        <taxon>Magnoliopsida</taxon>
        <taxon>eudicotyledons</taxon>
        <taxon>Gunneridae</taxon>
        <taxon>Pentapetalae</taxon>
        <taxon>rosids</taxon>
        <taxon>malvids</taxon>
        <taxon>Malvales</taxon>
        <taxon>Malvaceae</taxon>
        <taxon>Grewioideae</taxon>
        <taxon>Apeibeae</taxon>
        <taxon>Corchorus</taxon>
    </lineage>
</organism>
<name>A0A1R3ITF1_9ROSI</name>
<sequence>MQCEKLLEGLVDNEEIMAQTMQIMKDVLKTLLLGSALFVIKGILRPVNGRKGSAHRHLNVFLNVTLSIIMECSRLLASGVVYDEGYVGKVARFILALMAICFVATFKYRAKLREFIHHVWFLDLFNVGDVIKINNVEHEVVDIKLKGDGS</sequence>
<protein>
    <submittedName>
        <fullName evidence="1">CD97 antigen</fullName>
    </submittedName>
</protein>
<reference evidence="2" key="1">
    <citation type="submission" date="2013-09" db="EMBL/GenBank/DDBJ databases">
        <title>Corchorus olitorius genome sequencing.</title>
        <authorList>
            <person name="Alam M."/>
            <person name="Haque M.S."/>
            <person name="Islam M.S."/>
            <person name="Emdad E.M."/>
            <person name="Islam M.M."/>
            <person name="Ahmed B."/>
            <person name="Halim A."/>
            <person name="Hossen Q.M.M."/>
            <person name="Hossain M.Z."/>
            <person name="Ahmed R."/>
            <person name="Khan M.M."/>
            <person name="Islam R."/>
            <person name="Rashid M.M."/>
            <person name="Khan S.A."/>
            <person name="Rahman M.S."/>
            <person name="Alam M."/>
            <person name="Yahiya A.S."/>
            <person name="Khan M.S."/>
            <person name="Azam M.S."/>
            <person name="Haque T."/>
            <person name="Lashkar M.Z.H."/>
            <person name="Akhand A.I."/>
            <person name="Morshed G."/>
            <person name="Roy S."/>
            <person name="Uddin K.S."/>
            <person name="Rabeya T."/>
            <person name="Hossain A.S."/>
            <person name="Chowdhury A."/>
            <person name="Snigdha A.R."/>
            <person name="Mortoza M.S."/>
            <person name="Matin S.A."/>
            <person name="Hoque S.M.E."/>
            <person name="Islam M.K."/>
            <person name="Roy D.K."/>
            <person name="Haider R."/>
            <person name="Moosa M.M."/>
            <person name="Elias S.M."/>
            <person name="Hasan A.M."/>
            <person name="Jahan S."/>
            <person name="Shafiuddin M."/>
            <person name="Mahmood N."/>
            <person name="Shommy N.S."/>
        </authorList>
    </citation>
    <scope>NUCLEOTIDE SEQUENCE [LARGE SCALE GENOMIC DNA]</scope>
    <source>
        <strain evidence="2">cv. O-4</strain>
    </source>
</reference>
<evidence type="ECO:0000313" key="1">
    <source>
        <dbReference type="EMBL" id="OMO85844.1"/>
    </source>
</evidence>
<proteinExistence type="predicted"/>
<dbReference type="Proteomes" id="UP000187203">
    <property type="component" value="Unassembled WGS sequence"/>
</dbReference>
<dbReference type="EMBL" id="AWUE01017660">
    <property type="protein sequence ID" value="OMO85844.1"/>
    <property type="molecule type" value="Genomic_DNA"/>
</dbReference>